<feature type="domain" description="Response regulatory" evidence="5">
    <location>
        <begin position="4"/>
        <end position="121"/>
    </location>
</feature>
<evidence type="ECO:0000259" key="4">
    <source>
        <dbReference type="PROSITE" id="PS50043"/>
    </source>
</evidence>
<keyword evidence="1 3" id="KW-0597">Phosphoprotein</keyword>
<dbReference type="RefSeq" id="WP_200786988.1">
    <property type="nucleotide sequence ID" value="NZ_JAEDAO010000001.1"/>
</dbReference>
<dbReference type="InterPro" id="IPR058245">
    <property type="entry name" value="NreC/VraR/RcsB-like_REC"/>
</dbReference>
<dbReference type="AlphaFoldDB" id="A0A934PWY7"/>
<dbReference type="InterPro" id="IPR011006">
    <property type="entry name" value="CheY-like_superfamily"/>
</dbReference>
<keyword evidence="2" id="KW-0238">DNA-binding</keyword>
<dbReference type="InterPro" id="IPR016032">
    <property type="entry name" value="Sig_transdc_resp-reg_C-effctor"/>
</dbReference>
<feature type="modified residue" description="4-aspartylphosphate" evidence="3">
    <location>
        <position position="56"/>
    </location>
</feature>
<dbReference type="Gene3D" id="3.40.50.2300">
    <property type="match status" value="1"/>
</dbReference>
<organism evidence="6 7">
    <name type="scientific">Ramlibacter algicola</name>
    <dbReference type="NCBI Taxonomy" id="2795217"/>
    <lineage>
        <taxon>Bacteria</taxon>
        <taxon>Pseudomonadati</taxon>
        <taxon>Pseudomonadota</taxon>
        <taxon>Betaproteobacteria</taxon>
        <taxon>Burkholderiales</taxon>
        <taxon>Comamonadaceae</taxon>
        <taxon>Ramlibacter</taxon>
    </lineage>
</organism>
<comment type="caution">
    <text evidence="6">The sequence shown here is derived from an EMBL/GenBank/DDBJ whole genome shotgun (WGS) entry which is preliminary data.</text>
</comment>
<dbReference type="PRINTS" id="PR00038">
    <property type="entry name" value="HTHLUXR"/>
</dbReference>
<name>A0A934PWY7_9BURK</name>
<dbReference type="PANTHER" id="PTHR45566">
    <property type="entry name" value="HTH-TYPE TRANSCRIPTIONAL REGULATOR YHJB-RELATED"/>
    <property type="match status" value="1"/>
</dbReference>
<protein>
    <submittedName>
        <fullName evidence="6">Response regulator transcription factor</fullName>
    </submittedName>
</protein>
<evidence type="ECO:0000256" key="2">
    <source>
        <dbReference type="ARBA" id="ARBA00023125"/>
    </source>
</evidence>
<reference evidence="6" key="1">
    <citation type="submission" date="2020-12" db="EMBL/GenBank/DDBJ databases">
        <title>Ramlibacter sp. nov., isolated from a freshwater alga, Cryptomonas.</title>
        <authorList>
            <person name="Kim H.M."/>
            <person name="Jeon C.O."/>
        </authorList>
    </citation>
    <scope>NUCLEOTIDE SEQUENCE</scope>
    <source>
        <strain evidence="6">CrO1</strain>
    </source>
</reference>
<sequence length="228" mass="24279">MPMKILVVDDHPLYRSGIVHTLHDAGQDLEVSECGSVGAALEKLDAGLAAELIILDLNMPGSQGVEALRTMRTRRPDIPVLVLSANEDPRTVRECVDLGAYGFVPKSAPIDMLPSALQLVLAGGVFLPPSSLSVDVPANPAQHDAWAKLGARLTERQRQVLLGIVQGKPNKVIARDLNLSDATVKTHVSHIFDALVVSSRTEAVYALARAGIGIRDLEVGATPVPLRA</sequence>
<dbReference type="Proteomes" id="UP000617041">
    <property type="component" value="Unassembled WGS sequence"/>
</dbReference>
<evidence type="ECO:0000256" key="3">
    <source>
        <dbReference type="PROSITE-ProRule" id="PRU00169"/>
    </source>
</evidence>
<dbReference type="Pfam" id="PF00196">
    <property type="entry name" value="GerE"/>
    <property type="match status" value="1"/>
</dbReference>
<dbReference type="InterPro" id="IPR001789">
    <property type="entry name" value="Sig_transdc_resp-reg_receiver"/>
</dbReference>
<evidence type="ECO:0000259" key="5">
    <source>
        <dbReference type="PROSITE" id="PS50110"/>
    </source>
</evidence>
<dbReference type="SMART" id="SM00448">
    <property type="entry name" value="REC"/>
    <property type="match status" value="1"/>
</dbReference>
<dbReference type="CDD" id="cd17535">
    <property type="entry name" value="REC_NarL-like"/>
    <property type="match status" value="1"/>
</dbReference>
<dbReference type="SUPFAM" id="SSF46894">
    <property type="entry name" value="C-terminal effector domain of the bipartite response regulators"/>
    <property type="match status" value="1"/>
</dbReference>
<dbReference type="Pfam" id="PF00072">
    <property type="entry name" value="Response_reg"/>
    <property type="match status" value="1"/>
</dbReference>
<dbReference type="PANTHER" id="PTHR45566:SF1">
    <property type="entry name" value="HTH-TYPE TRANSCRIPTIONAL REGULATOR YHJB-RELATED"/>
    <property type="match status" value="1"/>
</dbReference>
<dbReference type="PROSITE" id="PS50043">
    <property type="entry name" value="HTH_LUXR_2"/>
    <property type="match status" value="1"/>
</dbReference>
<evidence type="ECO:0000256" key="1">
    <source>
        <dbReference type="ARBA" id="ARBA00022553"/>
    </source>
</evidence>
<dbReference type="CDD" id="cd06170">
    <property type="entry name" value="LuxR_C_like"/>
    <property type="match status" value="1"/>
</dbReference>
<feature type="domain" description="HTH luxR-type" evidence="4">
    <location>
        <begin position="146"/>
        <end position="211"/>
    </location>
</feature>
<dbReference type="SMART" id="SM00421">
    <property type="entry name" value="HTH_LUXR"/>
    <property type="match status" value="1"/>
</dbReference>
<evidence type="ECO:0000313" key="6">
    <source>
        <dbReference type="EMBL" id="MBK0392030.1"/>
    </source>
</evidence>
<evidence type="ECO:0000313" key="7">
    <source>
        <dbReference type="Proteomes" id="UP000617041"/>
    </source>
</evidence>
<dbReference type="EMBL" id="JAEDAO010000001">
    <property type="protein sequence ID" value="MBK0392030.1"/>
    <property type="molecule type" value="Genomic_DNA"/>
</dbReference>
<proteinExistence type="predicted"/>
<dbReference type="InterPro" id="IPR051015">
    <property type="entry name" value="EvgA-like"/>
</dbReference>
<dbReference type="GO" id="GO:0000160">
    <property type="term" value="P:phosphorelay signal transduction system"/>
    <property type="evidence" value="ECO:0007669"/>
    <property type="project" value="InterPro"/>
</dbReference>
<dbReference type="PROSITE" id="PS50110">
    <property type="entry name" value="RESPONSE_REGULATORY"/>
    <property type="match status" value="1"/>
</dbReference>
<dbReference type="SUPFAM" id="SSF52172">
    <property type="entry name" value="CheY-like"/>
    <property type="match status" value="1"/>
</dbReference>
<dbReference type="GO" id="GO:0006355">
    <property type="term" value="P:regulation of DNA-templated transcription"/>
    <property type="evidence" value="ECO:0007669"/>
    <property type="project" value="InterPro"/>
</dbReference>
<dbReference type="GO" id="GO:0003677">
    <property type="term" value="F:DNA binding"/>
    <property type="evidence" value="ECO:0007669"/>
    <property type="project" value="UniProtKB-KW"/>
</dbReference>
<gene>
    <name evidence="6" type="ORF">I8E28_05460</name>
</gene>
<accession>A0A934PWY7</accession>
<keyword evidence="7" id="KW-1185">Reference proteome</keyword>
<dbReference type="InterPro" id="IPR000792">
    <property type="entry name" value="Tscrpt_reg_LuxR_C"/>
</dbReference>